<keyword evidence="2" id="KW-1185">Reference proteome</keyword>
<sequence length="65" mass="6921">MSACALPRVLKQAETGRTVVARPTPLTASGENVPFEVIARVPAQHLRKGVCYEPAAALPLRARLA</sequence>
<dbReference type="RefSeq" id="WP_380203897.1">
    <property type="nucleotide sequence ID" value="NZ_JBHTEK010000001.1"/>
</dbReference>
<proteinExistence type="predicted"/>
<evidence type="ECO:0000313" key="2">
    <source>
        <dbReference type="Proteomes" id="UP001596513"/>
    </source>
</evidence>
<reference evidence="2" key="1">
    <citation type="journal article" date="2019" name="Int. J. Syst. Evol. Microbiol.">
        <title>The Global Catalogue of Microorganisms (GCM) 10K type strain sequencing project: providing services to taxonomists for standard genome sequencing and annotation.</title>
        <authorList>
            <consortium name="The Broad Institute Genomics Platform"/>
            <consortium name="The Broad Institute Genome Sequencing Center for Infectious Disease"/>
            <person name="Wu L."/>
            <person name="Ma J."/>
        </authorList>
    </citation>
    <scope>NUCLEOTIDE SEQUENCE [LARGE SCALE GENOMIC DNA]</scope>
    <source>
        <strain evidence="2">JCM 19635</strain>
    </source>
</reference>
<organism evidence="1 2">
    <name type="scientific">Hymenobacter humi</name>
    <dbReference type="NCBI Taxonomy" id="1411620"/>
    <lineage>
        <taxon>Bacteria</taxon>
        <taxon>Pseudomonadati</taxon>
        <taxon>Bacteroidota</taxon>
        <taxon>Cytophagia</taxon>
        <taxon>Cytophagales</taxon>
        <taxon>Hymenobacteraceae</taxon>
        <taxon>Hymenobacter</taxon>
    </lineage>
</organism>
<protein>
    <submittedName>
        <fullName evidence="1">Uncharacterized protein</fullName>
    </submittedName>
</protein>
<dbReference type="EMBL" id="JBHTEK010000001">
    <property type="protein sequence ID" value="MFC7668520.1"/>
    <property type="molecule type" value="Genomic_DNA"/>
</dbReference>
<evidence type="ECO:0000313" key="1">
    <source>
        <dbReference type="EMBL" id="MFC7668520.1"/>
    </source>
</evidence>
<accession>A0ABW2U523</accession>
<dbReference type="Proteomes" id="UP001596513">
    <property type="component" value="Unassembled WGS sequence"/>
</dbReference>
<gene>
    <name evidence="1" type="ORF">ACFQT0_14910</name>
</gene>
<name>A0ABW2U523_9BACT</name>
<comment type="caution">
    <text evidence="1">The sequence shown here is derived from an EMBL/GenBank/DDBJ whole genome shotgun (WGS) entry which is preliminary data.</text>
</comment>